<evidence type="ECO:0000313" key="4">
    <source>
        <dbReference type="EMBL" id="MBO1320251.1"/>
    </source>
</evidence>
<sequence>MEPHERALLRLINDQLRQSNWERVRFLFDRLPQFSQSVAEKVLADLNDLAFKNGFPLLLSLLSKDPRLFRPNVYRLAAAKLYREPDTLEHIIGDLNHEEAEVLFHVMSMLPRENQLQKWNQVLVKGLQDAWMPLWAEALICAENPHARTALEHLSKHSDPLTAKIAAAGLGLNRENPDLVIEAENEEAKSARDQAEPLIYAVDDSRTILAMVKRLIKKLGYNCQGFESPAAALASFETDQPNLVITDLNMPDCNGMEFARRIRMLPLPQAPSVVLMTTTGENPSPTELEGAGIAQVIYKPINKNVLQMTLGEYLNTPQPT</sequence>
<evidence type="ECO:0000259" key="3">
    <source>
        <dbReference type="PROSITE" id="PS50110"/>
    </source>
</evidence>
<dbReference type="Proteomes" id="UP000664417">
    <property type="component" value="Unassembled WGS sequence"/>
</dbReference>
<reference evidence="4" key="1">
    <citation type="submission" date="2021-03" db="EMBL/GenBank/DDBJ databases">
        <authorList>
            <person name="Wang G."/>
        </authorList>
    </citation>
    <scope>NUCLEOTIDE SEQUENCE</scope>
    <source>
        <strain evidence="4">KCTC 12899</strain>
    </source>
</reference>
<dbReference type="Gene3D" id="3.40.50.2300">
    <property type="match status" value="1"/>
</dbReference>
<dbReference type="PROSITE" id="PS50110">
    <property type="entry name" value="RESPONSE_REGULATORY"/>
    <property type="match status" value="1"/>
</dbReference>
<dbReference type="CDD" id="cd00156">
    <property type="entry name" value="REC"/>
    <property type="match status" value="1"/>
</dbReference>
<dbReference type="GO" id="GO:0000160">
    <property type="term" value="P:phosphorelay signal transduction system"/>
    <property type="evidence" value="ECO:0007669"/>
    <property type="project" value="InterPro"/>
</dbReference>
<evidence type="ECO:0000313" key="5">
    <source>
        <dbReference type="Proteomes" id="UP000664417"/>
    </source>
</evidence>
<dbReference type="PANTHER" id="PTHR44591">
    <property type="entry name" value="STRESS RESPONSE REGULATOR PROTEIN 1"/>
    <property type="match status" value="1"/>
</dbReference>
<dbReference type="SUPFAM" id="SSF52172">
    <property type="entry name" value="CheY-like"/>
    <property type="match status" value="1"/>
</dbReference>
<accession>A0A8J7Q888</accession>
<dbReference type="EMBL" id="JAFREP010000016">
    <property type="protein sequence ID" value="MBO1320251.1"/>
    <property type="molecule type" value="Genomic_DNA"/>
</dbReference>
<dbReference type="AlphaFoldDB" id="A0A8J7Q888"/>
<feature type="modified residue" description="4-aspartylphosphate" evidence="2">
    <location>
        <position position="247"/>
    </location>
</feature>
<dbReference type="Pfam" id="PF00072">
    <property type="entry name" value="Response_reg"/>
    <property type="match status" value="1"/>
</dbReference>
<keyword evidence="5" id="KW-1185">Reference proteome</keyword>
<dbReference type="InterPro" id="IPR001789">
    <property type="entry name" value="Sig_transdc_resp-reg_receiver"/>
</dbReference>
<feature type="domain" description="Response regulatory" evidence="3">
    <location>
        <begin position="198"/>
        <end position="314"/>
    </location>
</feature>
<dbReference type="SMART" id="SM00448">
    <property type="entry name" value="REC"/>
    <property type="match status" value="1"/>
</dbReference>
<dbReference type="InterPro" id="IPR050595">
    <property type="entry name" value="Bact_response_regulator"/>
</dbReference>
<comment type="caution">
    <text evidence="4">The sequence shown here is derived from an EMBL/GenBank/DDBJ whole genome shotgun (WGS) entry which is preliminary data.</text>
</comment>
<keyword evidence="1 2" id="KW-0597">Phosphoprotein</keyword>
<protein>
    <submittedName>
        <fullName evidence="4">Response regulator</fullName>
    </submittedName>
</protein>
<name>A0A8J7Q888_9BACT</name>
<dbReference type="PANTHER" id="PTHR44591:SF3">
    <property type="entry name" value="RESPONSE REGULATORY DOMAIN-CONTAINING PROTEIN"/>
    <property type="match status" value="1"/>
</dbReference>
<dbReference type="InterPro" id="IPR011006">
    <property type="entry name" value="CheY-like_superfamily"/>
</dbReference>
<evidence type="ECO:0000256" key="2">
    <source>
        <dbReference type="PROSITE-ProRule" id="PRU00169"/>
    </source>
</evidence>
<organism evidence="4 5">
    <name type="scientific">Acanthopleuribacter pedis</name>
    <dbReference type="NCBI Taxonomy" id="442870"/>
    <lineage>
        <taxon>Bacteria</taxon>
        <taxon>Pseudomonadati</taxon>
        <taxon>Acidobacteriota</taxon>
        <taxon>Holophagae</taxon>
        <taxon>Acanthopleuribacterales</taxon>
        <taxon>Acanthopleuribacteraceae</taxon>
        <taxon>Acanthopleuribacter</taxon>
    </lineage>
</organism>
<gene>
    <name evidence="4" type="ORF">J3U88_17380</name>
</gene>
<dbReference type="RefSeq" id="WP_207860205.1">
    <property type="nucleotide sequence ID" value="NZ_JAFREP010000016.1"/>
</dbReference>
<proteinExistence type="predicted"/>
<evidence type="ECO:0000256" key="1">
    <source>
        <dbReference type="ARBA" id="ARBA00022553"/>
    </source>
</evidence>